<dbReference type="Proteomes" id="UP000268313">
    <property type="component" value="Unassembled WGS sequence"/>
</dbReference>
<feature type="region of interest" description="Disordered" evidence="1">
    <location>
        <begin position="160"/>
        <end position="191"/>
    </location>
</feature>
<dbReference type="RefSeq" id="WP_120606464.1">
    <property type="nucleotide sequence ID" value="NZ_RAWE01000174.1"/>
</dbReference>
<name>A0A3A8JZ44_9BACT</name>
<gene>
    <name evidence="2" type="ORF">D7X32_32565</name>
</gene>
<protein>
    <submittedName>
        <fullName evidence="2">Uncharacterized protein</fullName>
    </submittedName>
</protein>
<evidence type="ECO:0000313" key="2">
    <source>
        <dbReference type="EMBL" id="RKG97494.1"/>
    </source>
</evidence>
<comment type="caution">
    <text evidence="2">The sequence shown here is derived from an EMBL/GenBank/DDBJ whole genome shotgun (WGS) entry which is preliminary data.</text>
</comment>
<organism evidence="2 3">
    <name type="scientific">Corallococcus carmarthensis</name>
    <dbReference type="NCBI Taxonomy" id="2316728"/>
    <lineage>
        <taxon>Bacteria</taxon>
        <taxon>Pseudomonadati</taxon>
        <taxon>Myxococcota</taxon>
        <taxon>Myxococcia</taxon>
        <taxon>Myxococcales</taxon>
        <taxon>Cystobacterineae</taxon>
        <taxon>Myxococcaceae</taxon>
        <taxon>Corallococcus</taxon>
    </lineage>
</organism>
<dbReference type="OrthoDB" id="5525320at2"/>
<keyword evidence="3" id="KW-1185">Reference proteome</keyword>
<evidence type="ECO:0000313" key="3">
    <source>
        <dbReference type="Proteomes" id="UP000268313"/>
    </source>
</evidence>
<accession>A0A3A8JZ44</accession>
<dbReference type="EMBL" id="RAWE01000174">
    <property type="protein sequence ID" value="RKG97494.1"/>
    <property type="molecule type" value="Genomic_DNA"/>
</dbReference>
<dbReference type="AlphaFoldDB" id="A0A3A8JZ44"/>
<evidence type="ECO:0000256" key="1">
    <source>
        <dbReference type="SAM" id="MobiDB-lite"/>
    </source>
</evidence>
<sequence>MLLTLGLMGLSACQGGPFSSARPGADAQAAACPTHEAAVARVEFQHAGFDGQTVSGRLLMGAASGSLCLDRRLIESHTLAVERVLDCASGQPLPFLIVDVRTPPRREEDILLLAPGQWYGRDVSVPLFPQPATGQPGPGCVDVELSVHALDAANIAKPRLRVTRAPAPIPESGAPPSGGTSREPPPTKPAP</sequence>
<proteinExistence type="predicted"/>
<reference evidence="3" key="1">
    <citation type="submission" date="2018-09" db="EMBL/GenBank/DDBJ databases">
        <authorList>
            <person name="Livingstone P.G."/>
            <person name="Whitworth D.E."/>
        </authorList>
    </citation>
    <scope>NUCLEOTIDE SEQUENCE [LARGE SCALE GENOMIC DNA]</scope>
    <source>
        <strain evidence="3">CA043D</strain>
    </source>
</reference>